<comment type="cofactor">
    <cofactor evidence="4">
        <name>Ca(2+)</name>
        <dbReference type="ChEBI" id="CHEBI:29108"/>
    </cofactor>
    <text evidence="4">Binds 1 Ca(2+) ion per subunit.</text>
</comment>
<evidence type="ECO:0000313" key="10">
    <source>
        <dbReference type="Proteomes" id="UP001148018"/>
    </source>
</evidence>
<dbReference type="AlphaFoldDB" id="A0A9Q0DN41"/>
<evidence type="ECO:0000256" key="4">
    <source>
        <dbReference type="PIRSR" id="PIRSR601211-2"/>
    </source>
</evidence>
<sequence length="135" mass="15545">MPVLNNPYTHRYHYECIDADEYNITDTIHQQNTTTYEEHFSLFPANATVFENITCLITTPCGRESWPVLDYADYGCYCGKGGSGTPVDELDRCCQSHDLCYNDAMQHNACWPILDNPYIEIYSYDCDRPTKTITC</sequence>
<dbReference type="GO" id="GO:0005509">
    <property type="term" value="F:calcium ion binding"/>
    <property type="evidence" value="ECO:0007669"/>
    <property type="project" value="InterPro"/>
</dbReference>
<evidence type="ECO:0000256" key="6">
    <source>
        <dbReference type="RuleBase" id="RU003654"/>
    </source>
</evidence>
<dbReference type="InterPro" id="IPR033113">
    <property type="entry name" value="PLA2_histidine"/>
</dbReference>
<dbReference type="GO" id="GO:0016042">
    <property type="term" value="P:lipid catabolic process"/>
    <property type="evidence" value="ECO:0007669"/>
    <property type="project" value="InterPro"/>
</dbReference>
<feature type="binding site" evidence="4">
    <location>
        <position position="79"/>
    </location>
    <ligand>
        <name>Ca(2+)</name>
        <dbReference type="ChEBI" id="CHEBI:29108"/>
    </ligand>
</feature>
<dbReference type="GO" id="GO:0006644">
    <property type="term" value="P:phospholipid metabolic process"/>
    <property type="evidence" value="ECO:0007669"/>
    <property type="project" value="InterPro"/>
</dbReference>
<keyword evidence="10" id="KW-1185">Reference proteome</keyword>
<evidence type="ECO:0000313" key="9">
    <source>
        <dbReference type="EMBL" id="KAJ3590626.1"/>
    </source>
</evidence>
<dbReference type="InterPro" id="IPR001211">
    <property type="entry name" value="PLA2"/>
</dbReference>
<keyword evidence="4 7" id="KW-0106">Calcium</keyword>
<dbReference type="InterPro" id="IPR036444">
    <property type="entry name" value="PLipase_A2_dom_sf"/>
</dbReference>
<comment type="catalytic activity">
    <reaction evidence="7">
        <text>a 1,2-diacyl-sn-glycero-3-phosphocholine + H2O = a 1-acyl-sn-glycero-3-phosphocholine + a fatty acid + H(+)</text>
        <dbReference type="Rhea" id="RHEA:15801"/>
        <dbReference type="ChEBI" id="CHEBI:15377"/>
        <dbReference type="ChEBI" id="CHEBI:15378"/>
        <dbReference type="ChEBI" id="CHEBI:28868"/>
        <dbReference type="ChEBI" id="CHEBI:57643"/>
        <dbReference type="ChEBI" id="CHEBI:58168"/>
        <dbReference type="EC" id="3.1.1.4"/>
    </reaction>
</comment>
<evidence type="ECO:0000259" key="8">
    <source>
        <dbReference type="SMART" id="SM00085"/>
    </source>
</evidence>
<evidence type="ECO:0000256" key="5">
    <source>
        <dbReference type="PIRSR" id="PIRSR601211-3"/>
    </source>
</evidence>
<keyword evidence="4" id="KW-0479">Metal-binding</keyword>
<dbReference type="PANTHER" id="PTHR11716">
    <property type="entry name" value="PHOSPHOLIPASE A2 FAMILY MEMBER"/>
    <property type="match status" value="1"/>
</dbReference>
<reference evidence="9" key="1">
    <citation type="submission" date="2022-07" db="EMBL/GenBank/DDBJ databases">
        <title>Chromosome-level genome of Muraenolepis orangiensis.</title>
        <authorList>
            <person name="Kim J."/>
        </authorList>
    </citation>
    <scope>NUCLEOTIDE SEQUENCE</scope>
    <source>
        <strain evidence="9">KU_S4_2022</strain>
        <tissue evidence="9">Muscle</tissue>
    </source>
</reference>
<dbReference type="PANTHER" id="PTHR11716:SF94">
    <property type="entry name" value="PHOSPHOLIPASE A2"/>
    <property type="match status" value="1"/>
</dbReference>
<keyword evidence="7" id="KW-0378">Hydrolase</keyword>
<accession>A0A9Q0DN41</accession>
<name>A0A9Q0DN41_9TELE</name>
<dbReference type="GO" id="GO:0050482">
    <property type="term" value="P:arachidonate secretion"/>
    <property type="evidence" value="ECO:0007669"/>
    <property type="project" value="InterPro"/>
</dbReference>
<organism evidence="9 10">
    <name type="scientific">Muraenolepis orangiensis</name>
    <name type="common">Patagonian moray cod</name>
    <dbReference type="NCBI Taxonomy" id="630683"/>
    <lineage>
        <taxon>Eukaryota</taxon>
        <taxon>Metazoa</taxon>
        <taxon>Chordata</taxon>
        <taxon>Craniata</taxon>
        <taxon>Vertebrata</taxon>
        <taxon>Euteleostomi</taxon>
        <taxon>Actinopterygii</taxon>
        <taxon>Neopterygii</taxon>
        <taxon>Teleostei</taxon>
        <taxon>Neoteleostei</taxon>
        <taxon>Acanthomorphata</taxon>
        <taxon>Zeiogadaria</taxon>
        <taxon>Gadariae</taxon>
        <taxon>Gadiformes</taxon>
        <taxon>Muraenolepidoidei</taxon>
        <taxon>Muraenolepididae</taxon>
        <taxon>Muraenolepis</taxon>
    </lineage>
</organism>
<dbReference type="Gene3D" id="1.20.90.10">
    <property type="entry name" value="Phospholipase A2 domain"/>
    <property type="match status" value="1"/>
</dbReference>
<dbReference type="Pfam" id="PF00068">
    <property type="entry name" value="Phospholip_A2_1"/>
    <property type="match status" value="1"/>
</dbReference>
<keyword evidence="3 5" id="KW-1015">Disulfide bond</keyword>
<dbReference type="EC" id="3.1.1.4" evidence="7"/>
<dbReference type="PROSITE" id="PS00118">
    <property type="entry name" value="PA2_HIS"/>
    <property type="match status" value="1"/>
</dbReference>
<gene>
    <name evidence="9" type="ORF">NHX12_008576</name>
</gene>
<feature type="binding site" evidence="4">
    <location>
        <position position="77"/>
    </location>
    <ligand>
        <name>Ca(2+)</name>
        <dbReference type="ChEBI" id="CHEBI:29108"/>
    </ligand>
</feature>
<feature type="binding site" evidence="4">
    <location>
        <position position="81"/>
    </location>
    <ligand>
        <name>Ca(2+)</name>
        <dbReference type="ChEBI" id="CHEBI:29108"/>
    </ligand>
</feature>
<keyword evidence="7" id="KW-0443">Lipid metabolism</keyword>
<dbReference type="GO" id="GO:0047498">
    <property type="term" value="F:calcium-dependent phospholipase A2 activity"/>
    <property type="evidence" value="ECO:0007669"/>
    <property type="project" value="TreeGrafter"/>
</dbReference>
<dbReference type="EMBL" id="JANIIK010000114">
    <property type="protein sequence ID" value="KAJ3590626.1"/>
    <property type="molecule type" value="Genomic_DNA"/>
</dbReference>
<keyword evidence="2 7" id="KW-0964">Secreted</keyword>
<comment type="similarity">
    <text evidence="6">Belongs to the phospholipase A2 family.</text>
</comment>
<feature type="disulfide bond" evidence="5">
    <location>
        <begin position="78"/>
        <end position="94"/>
    </location>
</feature>
<feature type="binding site" evidence="4">
    <location>
        <position position="98"/>
    </location>
    <ligand>
        <name>Ca(2+)</name>
        <dbReference type="ChEBI" id="CHEBI:29108"/>
    </ligand>
</feature>
<evidence type="ECO:0000256" key="2">
    <source>
        <dbReference type="ARBA" id="ARBA00022525"/>
    </source>
</evidence>
<dbReference type="CDD" id="cd00125">
    <property type="entry name" value="PLA2c"/>
    <property type="match status" value="1"/>
</dbReference>
<comment type="caution">
    <text evidence="9">The sequence shown here is derived from an EMBL/GenBank/DDBJ whole genome shotgun (WGS) entry which is preliminary data.</text>
</comment>
<dbReference type="SUPFAM" id="SSF48619">
    <property type="entry name" value="Phospholipase A2, PLA2"/>
    <property type="match status" value="1"/>
</dbReference>
<dbReference type="GO" id="GO:0005543">
    <property type="term" value="F:phospholipid binding"/>
    <property type="evidence" value="ECO:0007669"/>
    <property type="project" value="TreeGrafter"/>
</dbReference>
<dbReference type="SMART" id="SM00085">
    <property type="entry name" value="PA2c"/>
    <property type="match status" value="1"/>
</dbReference>
<comment type="subcellular location">
    <subcellularLocation>
        <location evidence="1 7">Secreted</location>
    </subcellularLocation>
</comment>
<evidence type="ECO:0000256" key="1">
    <source>
        <dbReference type="ARBA" id="ARBA00004613"/>
    </source>
</evidence>
<feature type="domain" description="Phospholipase A2-like central" evidence="8">
    <location>
        <begin position="46"/>
        <end position="135"/>
    </location>
</feature>
<dbReference type="Proteomes" id="UP001148018">
    <property type="component" value="Unassembled WGS sequence"/>
</dbReference>
<evidence type="ECO:0000256" key="7">
    <source>
        <dbReference type="RuleBase" id="RU361236"/>
    </source>
</evidence>
<evidence type="ECO:0000256" key="3">
    <source>
        <dbReference type="ARBA" id="ARBA00023157"/>
    </source>
</evidence>
<dbReference type="GO" id="GO:0005576">
    <property type="term" value="C:extracellular region"/>
    <property type="evidence" value="ECO:0007669"/>
    <property type="project" value="UniProtKB-SubCell"/>
</dbReference>
<dbReference type="PRINTS" id="PR00389">
    <property type="entry name" value="PHPHLIPASEA2"/>
</dbReference>
<dbReference type="OrthoDB" id="5841574at2759"/>
<protein>
    <recommendedName>
        <fullName evidence="7">Phospholipase A2</fullName>
        <ecNumber evidence="7">3.1.1.4</ecNumber>
    </recommendedName>
</protein>
<dbReference type="InterPro" id="IPR016090">
    <property type="entry name" value="PLA2-like_dom"/>
</dbReference>
<proteinExistence type="inferred from homology"/>